<gene>
    <name evidence="2" type="ORF">ACIB24_00725</name>
</gene>
<dbReference type="Proteomes" id="UP001612915">
    <property type="component" value="Unassembled WGS sequence"/>
</dbReference>
<proteinExistence type="predicted"/>
<feature type="region of interest" description="Disordered" evidence="1">
    <location>
        <begin position="78"/>
        <end position="103"/>
    </location>
</feature>
<sequence length="103" mass="11335">MTTHWRLNPPPNWPVPADAELALDWRPDPAWGPPPVGWQLWKRRRHLPLPRLPHLPSLGAAVTTGLLATAMLGAAAYGAEPSQHRADPTTQISPVDVSRPAHR</sequence>
<evidence type="ECO:0000256" key="1">
    <source>
        <dbReference type="SAM" id="MobiDB-lite"/>
    </source>
</evidence>
<comment type="caution">
    <text evidence="2">The sequence shown here is derived from an EMBL/GenBank/DDBJ whole genome shotgun (WGS) entry which is preliminary data.</text>
</comment>
<protein>
    <submittedName>
        <fullName evidence="2">Uncharacterized protein</fullName>
    </submittedName>
</protein>
<dbReference type="RefSeq" id="WP_398273697.1">
    <property type="nucleotide sequence ID" value="NZ_JBITLV010000001.1"/>
</dbReference>
<evidence type="ECO:0000313" key="3">
    <source>
        <dbReference type="Proteomes" id="UP001612915"/>
    </source>
</evidence>
<dbReference type="EMBL" id="JBITLV010000001">
    <property type="protein sequence ID" value="MFI7585579.1"/>
    <property type="molecule type" value="Genomic_DNA"/>
</dbReference>
<keyword evidence="3" id="KW-1185">Reference proteome</keyword>
<organism evidence="2 3">
    <name type="scientific">Spongisporangium articulatum</name>
    <dbReference type="NCBI Taxonomy" id="3362603"/>
    <lineage>
        <taxon>Bacteria</taxon>
        <taxon>Bacillati</taxon>
        <taxon>Actinomycetota</taxon>
        <taxon>Actinomycetes</taxon>
        <taxon>Kineosporiales</taxon>
        <taxon>Kineosporiaceae</taxon>
        <taxon>Spongisporangium</taxon>
    </lineage>
</organism>
<name>A0ABW8AGV2_9ACTN</name>
<accession>A0ABW8AGV2</accession>
<evidence type="ECO:0000313" key="2">
    <source>
        <dbReference type="EMBL" id="MFI7585579.1"/>
    </source>
</evidence>
<reference evidence="2 3" key="1">
    <citation type="submission" date="2024-10" db="EMBL/GenBank/DDBJ databases">
        <title>The Natural Products Discovery Center: Release of the First 8490 Sequenced Strains for Exploring Actinobacteria Biosynthetic Diversity.</title>
        <authorList>
            <person name="Kalkreuter E."/>
            <person name="Kautsar S.A."/>
            <person name="Yang D."/>
            <person name="Bader C.D."/>
            <person name="Teijaro C.N."/>
            <person name="Fluegel L."/>
            <person name="Davis C.M."/>
            <person name="Simpson J.R."/>
            <person name="Lauterbach L."/>
            <person name="Steele A.D."/>
            <person name="Gui C."/>
            <person name="Meng S."/>
            <person name="Li G."/>
            <person name="Viehrig K."/>
            <person name="Ye F."/>
            <person name="Su P."/>
            <person name="Kiefer A.F."/>
            <person name="Nichols A."/>
            <person name="Cepeda A.J."/>
            <person name="Yan W."/>
            <person name="Fan B."/>
            <person name="Jiang Y."/>
            <person name="Adhikari A."/>
            <person name="Zheng C.-J."/>
            <person name="Schuster L."/>
            <person name="Cowan T.M."/>
            <person name="Smanski M.J."/>
            <person name="Chevrette M.G."/>
            <person name="De Carvalho L.P.S."/>
            <person name="Shen B."/>
        </authorList>
    </citation>
    <scope>NUCLEOTIDE SEQUENCE [LARGE SCALE GENOMIC DNA]</scope>
    <source>
        <strain evidence="2 3">NPDC049639</strain>
    </source>
</reference>